<sequence>MDPLSVTVSVSSLLVIAARVIKVIHDIRGDYKDAEFVLCSIASECTVVHTSLAHLQSMMLADFQTLRSRLTPQVTEAFDTALLGCALTLSVLDEELRKLVQGGVIDTNALEPRKLKYLVENDRLKELLQQIRG</sequence>
<proteinExistence type="predicted"/>
<dbReference type="AlphaFoldDB" id="A0A8H7AEE1"/>
<evidence type="ECO:0000313" key="1">
    <source>
        <dbReference type="EMBL" id="KAF7506534.1"/>
    </source>
</evidence>
<dbReference type="EMBL" id="JAACFV010000085">
    <property type="protein sequence ID" value="KAF7506534.1"/>
    <property type="molecule type" value="Genomic_DNA"/>
</dbReference>
<dbReference type="OrthoDB" id="5365701at2759"/>
<keyword evidence="2" id="KW-1185">Reference proteome</keyword>
<gene>
    <name evidence="1" type="ORF">GJ744_011680</name>
</gene>
<dbReference type="Proteomes" id="UP000606974">
    <property type="component" value="Unassembled WGS sequence"/>
</dbReference>
<protein>
    <recommendedName>
        <fullName evidence="3">Fungal N-terminal domain-containing protein</fullName>
    </recommendedName>
</protein>
<evidence type="ECO:0008006" key="3">
    <source>
        <dbReference type="Google" id="ProtNLM"/>
    </source>
</evidence>
<reference evidence="1" key="1">
    <citation type="submission" date="2020-02" db="EMBL/GenBank/DDBJ databases">
        <authorList>
            <person name="Palmer J.M."/>
        </authorList>
    </citation>
    <scope>NUCLEOTIDE SEQUENCE</scope>
    <source>
        <strain evidence="1">EPUS1.4</strain>
        <tissue evidence="1">Thallus</tissue>
    </source>
</reference>
<organism evidence="1 2">
    <name type="scientific">Endocarpon pusillum</name>
    <dbReference type="NCBI Taxonomy" id="364733"/>
    <lineage>
        <taxon>Eukaryota</taxon>
        <taxon>Fungi</taxon>
        <taxon>Dikarya</taxon>
        <taxon>Ascomycota</taxon>
        <taxon>Pezizomycotina</taxon>
        <taxon>Eurotiomycetes</taxon>
        <taxon>Chaetothyriomycetidae</taxon>
        <taxon>Verrucariales</taxon>
        <taxon>Verrucariaceae</taxon>
        <taxon>Endocarpon</taxon>
    </lineage>
</organism>
<accession>A0A8H7AEE1</accession>
<name>A0A8H7AEE1_9EURO</name>
<comment type="caution">
    <text evidence="1">The sequence shown here is derived from an EMBL/GenBank/DDBJ whole genome shotgun (WGS) entry which is preliminary data.</text>
</comment>
<evidence type="ECO:0000313" key="2">
    <source>
        <dbReference type="Proteomes" id="UP000606974"/>
    </source>
</evidence>